<dbReference type="SUPFAM" id="SSF53850">
    <property type="entry name" value="Periplasmic binding protein-like II"/>
    <property type="match status" value="1"/>
</dbReference>
<keyword evidence="1" id="KW-0732">Signal</keyword>
<evidence type="ECO:0000313" key="3">
    <source>
        <dbReference type="EMBL" id="AEK62522.1"/>
    </source>
</evidence>
<dbReference type="SMART" id="SM00062">
    <property type="entry name" value="PBPb"/>
    <property type="match status" value="1"/>
</dbReference>
<reference evidence="3 4" key="1">
    <citation type="journal article" date="2004" name="Environ. Microbiol.">
        <title>Phylogeny-function analysis of (meta)genomic libraries: screening for expression of ribosomal RNA genes by large-insert library fluorescent in situ hybridization (LIL-FISH).</title>
        <authorList>
            <person name="Leveau J.H."/>
            <person name="Gerards S."/>
            <person name="de Boer W."/>
            <person name="van Veen J.A."/>
        </authorList>
    </citation>
    <scope>NUCLEOTIDE SEQUENCE [LARGE SCALE GENOMIC DNA]</scope>
    <source>
        <strain evidence="3 4">Ter331</strain>
    </source>
</reference>
<dbReference type="STRING" id="1005048.CFU_2695"/>
<evidence type="ECO:0000313" key="4">
    <source>
        <dbReference type="Proteomes" id="UP000008392"/>
    </source>
</evidence>
<dbReference type="HOGENOM" id="CLU_019602_18_6_4"/>
<dbReference type="Proteomes" id="UP000008392">
    <property type="component" value="Chromosome"/>
</dbReference>
<gene>
    <name evidence="3" type="ordered locus">CFU_2695</name>
</gene>
<name>G0AHB6_COLFT</name>
<reference evidence="3 4" key="3">
    <citation type="journal article" date="2008" name="FEMS Microbiol. Ecol.">
        <title>Identification and characterization of genes underlying chitinolysis in Collimonas fungivorans Ter331.</title>
        <authorList>
            <person name="Fritsche K."/>
            <person name="de Boer W."/>
            <person name="Gerards S."/>
            <person name="van den Berg M."/>
            <person name="van Veen J.A."/>
            <person name="Leveau J.H."/>
        </authorList>
    </citation>
    <scope>NUCLEOTIDE SEQUENCE [LARGE SCALE GENOMIC DNA]</scope>
    <source>
        <strain evidence="3 4">Ter331</strain>
    </source>
</reference>
<accession>G0AHB6</accession>
<organism evidence="3 4">
    <name type="scientific">Collimonas fungivorans (strain Ter331)</name>
    <dbReference type="NCBI Taxonomy" id="1005048"/>
    <lineage>
        <taxon>Bacteria</taxon>
        <taxon>Pseudomonadati</taxon>
        <taxon>Pseudomonadota</taxon>
        <taxon>Betaproteobacteria</taxon>
        <taxon>Burkholderiales</taxon>
        <taxon>Oxalobacteraceae</taxon>
        <taxon>Collimonas</taxon>
    </lineage>
</organism>
<evidence type="ECO:0000256" key="1">
    <source>
        <dbReference type="ARBA" id="ARBA00022729"/>
    </source>
</evidence>
<feature type="domain" description="Solute-binding protein family 3/N-terminal" evidence="2">
    <location>
        <begin position="102"/>
        <end position="322"/>
    </location>
</feature>
<dbReference type="EMBL" id="CP002745">
    <property type="protein sequence ID" value="AEK62522.1"/>
    <property type="molecule type" value="Genomic_DNA"/>
</dbReference>
<dbReference type="PANTHER" id="PTHR35936">
    <property type="entry name" value="MEMBRANE-BOUND LYTIC MUREIN TRANSGLYCOSYLASE F"/>
    <property type="match status" value="1"/>
</dbReference>
<dbReference type="Gene3D" id="3.40.190.10">
    <property type="entry name" value="Periplasmic binding protein-like II"/>
    <property type="match status" value="2"/>
</dbReference>
<proteinExistence type="predicted"/>
<dbReference type="Pfam" id="PF00497">
    <property type="entry name" value="SBP_bac_3"/>
    <property type="match status" value="1"/>
</dbReference>
<reference evidence="3 4" key="5">
    <citation type="journal article" date="2011" name="ISME J.">
        <title>Dual transcriptional profiling of a bacterial/fungal confrontation: Collimonas fungivorans versus Aspergillus niger.</title>
        <authorList>
            <person name="Mela F."/>
            <person name="Fritsche K."/>
            <person name="de Boer W."/>
            <person name="van Veen J.A."/>
            <person name="de Graaff L.H."/>
            <person name="van den Berg M."/>
            <person name="Leveau J.H."/>
        </authorList>
    </citation>
    <scope>NUCLEOTIDE SEQUENCE [LARGE SCALE GENOMIC DNA]</scope>
    <source>
        <strain evidence="3 4">Ter331</strain>
    </source>
</reference>
<evidence type="ECO:0000259" key="2">
    <source>
        <dbReference type="SMART" id="SM00062"/>
    </source>
</evidence>
<dbReference type="InterPro" id="IPR001638">
    <property type="entry name" value="Solute-binding_3/MltF_N"/>
</dbReference>
<reference evidence="3 4" key="2">
    <citation type="journal article" date="2006" name="J. Microbiol. Methods">
        <title>Genomic flank-sequencing of plasposon insertion sites for rapid identification of functional genes.</title>
        <authorList>
            <person name="Leveau J.H."/>
            <person name="Gerards S."/>
            <person name="Fritsche K."/>
            <person name="Zondag G."/>
            <person name="van Veen J.A."/>
        </authorList>
    </citation>
    <scope>NUCLEOTIDE SEQUENCE [LARGE SCALE GENOMIC DNA]</scope>
    <source>
        <strain evidence="3 4">Ter331</strain>
    </source>
</reference>
<dbReference type="eggNOG" id="COG0834">
    <property type="taxonomic scope" value="Bacteria"/>
</dbReference>
<protein>
    <submittedName>
        <fullName evidence="3">ABC transporter substrate-binding protein</fullName>
    </submittedName>
</protein>
<keyword evidence="4" id="KW-1185">Reference proteome</keyword>
<reference evidence="4" key="6">
    <citation type="submission" date="2011-05" db="EMBL/GenBank/DDBJ databases">
        <title>Complete sequence of Collimonas fungivorans Ter331.</title>
        <authorList>
            <person name="Leveau J.H."/>
        </authorList>
    </citation>
    <scope>NUCLEOTIDE SEQUENCE [LARGE SCALE GENOMIC DNA]</scope>
    <source>
        <strain evidence="4">Ter331</strain>
    </source>
</reference>
<reference evidence="3 4" key="4">
    <citation type="journal article" date="2010" name="Environ. Microbiol.">
        <title>The bacterial genus Collimonas: mycophagy, weathering and other adaptive solutions to life in oligotrophic soil environments.</title>
        <authorList>
            <person name="Leveau J.H."/>
            <person name="Uroz S."/>
            <person name="de Boer W."/>
        </authorList>
    </citation>
    <scope>NUCLEOTIDE SEQUENCE [LARGE SCALE GENOMIC DNA]</scope>
    <source>
        <strain evidence="3 4">Ter331</strain>
    </source>
</reference>
<dbReference type="KEGG" id="cfu:CFU_2695"/>
<dbReference type="PANTHER" id="PTHR35936:SF17">
    <property type="entry name" value="ARGININE-BINDING EXTRACELLULAR PROTEIN ARTP"/>
    <property type="match status" value="1"/>
</dbReference>
<dbReference type="AlphaFoldDB" id="G0AHB6"/>
<sequence length="339" mass="37261">MVKTKKAGRPGASAGARCRWPQALILLKDERQRAHFRMTFNFKAGIFNYTFSSQPSFKKADMHINRRNFIAQAIAVGSLAAAGPVFSQEPESTAARIKRTGKLRMGAINGASPYFTKDLASGEWKGFMVDLGRDLAKYLKVDVEWVETTWGNAVLDVQTNKIDCQLGMAPSPARREVVDFSAPIFQNYNTVVAKKGFNFERWEQLNSPSVKVAVDVGSSHDQLVTRILPKATVLRFETSAAATMALQSGRVDCQVLVILLSTALLTKLPNVGHIVFPSPDETNPTNVGIRKQSDQTFTKSVNAWLEEARASGKVKSTIISNMQTLVGVPPTAFPSQVHF</sequence>